<dbReference type="Pfam" id="PF14013">
    <property type="entry name" value="MT0933_antitox"/>
    <property type="match status" value="1"/>
</dbReference>
<reference evidence="2" key="1">
    <citation type="journal article" date="2014" name="Int. J. Syst. Evol. Microbiol.">
        <title>Complete genome sequence of Corynebacterium casei LMG S-19264T (=DSM 44701T), isolated from a smear-ripened cheese.</title>
        <authorList>
            <consortium name="US DOE Joint Genome Institute (JGI-PGF)"/>
            <person name="Walter F."/>
            <person name="Albersmeier A."/>
            <person name="Kalinowski J."/>
            <person name="Ruckert C."/>
        </authorList>
    </citation>
    <scope>NUCLEOTIDE SEQUENCE</scope>
    <source>
        <strain evidence="2">JCM 5069</strain>
    </source>
</reference>
<evidence type="ECO:0008006" key="4">
    <source>
        <dbReference type="Google" id="ProtNLM"/>
    </source>
</evidence>
<reference evidence="2" key="2">
    <citation type="submission" date="2020-09" db="EMBL/GenBank/DDBJ databases">
        <authorList>
            <person name="Sun Q."/>
            <person name="Ohkuma M."/>
        </authorList>
    </citation>
    <scope>NUCLEOTIDE SEQUENCE</scope>
    <source>
        <strain evidence="2">JCM 5069</strain>
    </source>
</reference>
<sequence length="63" mass="7155">MSVMDRIKSMLKGHPEQSEKAVDKGGDFADDKTQGRYRSQTDTAQEKAKEQFGRGRDDNPPRQ</sequence>
<evidence type="ECO:0000313" key="2">
    <source>
        <dbReference type="EMBL" id="GHH83358.1"/>
    </source>
</evidence>
<feature type="compositionally biased region" description="Basic and acidic residues" evidence="1">
    <location>
        <begin position="44"/>
        <end position="63"/>
    </location>
</feature>
<feature type="compositionally biased region" description="Basic and acidic residues" evidence="1">
    <location>
        <begin position="1"/>
        <end position="34"/>
    </location>
</feature>
<accession>A0A919GFM6</accession>
<evidence type="ECO:0000256" key="1">
    <source>
        <dbReference type="SAM" id="MobiDB-lite"/>
    </source>
</evidence>
<dbReference type="EMBL" id="BNCD01000014">
    <property type="protein sequence ID" value="GHH83358.1"/>
    <property type="molecule type" value="Genomic_DNA"/>
</dbReference>
<dbReference type="InterPro" id="IPR028037">
    <property type="entry name" value="Antitoxin_Rv0909/MT0933"/>
</dbReference>
<feature type="region of interest" description="Disordered" evidence="1">
    <location>
        <begin position="1"/>
        <end position="63"/>
    </location>
</feature>
<comment type="caution">
    <text evidence="2">The sequence shown here is derived from an EMBL/GenBank/DDBJ whole genome shotgun (WGS) entry which is preliminary data.</text>
</comment>
<keyword evidence="3" id="KW-1185">Reference proteome</keyword>
<proteinExistence type="predicted"/>
<name>A0A919GFM6_9ACTN</name>
<dbReference type="RefSeq" id="WP_189934915.1">
    <property type="nucleotide sequence ID" value="NZ_BNCD01000014.1"/>
</dbReference>
<dbReference type="Proteomes" id="UP000603708">
    <property type="component" value="Unassembled WGS sequence"/>
</dbReference>
<protein>
    <recommendedName>
        <fullName evidence="4">Antitoxin</fullName>
    </recommendedName>
</protein>
<gene>
    <name evidence="2" type="ORF">GCM10018793_45250</name>
</gene>
<evidence type="ECO:0000313" key="3">
    <source>
        <dbReference type="Proteomes" id="UP000603708"/>
    </source>
</evidence>
<organism evidence="2 3">
    <name type="scientific">Streptomyces sulfonofaciens</name>
    <dbReference type="NCBI Taxonomy" id="68272"/>
    <lineage>
        <taxon>Bacteria</taxon>
        <taxon>Bacillati</taxon>
        <taxon>Actinomycetota</taxon>
        <taxon>Actinomycetes</taxon>
        <taxon>Kitasatosporales</taxon>
        <taxon>Streptomycetaceae</taxon>
        <taxon>Streptomyces</taxon>
    </lineage>
</organism>
<dbReference type="AlphaFoldDB" id="A0A919GFM6"/>